<dbReference type="AlphaFoldDB" id="A0AAV2J244"/>
<organism evidence="1 2">
    <name type="scientific">Knipowitschia caucasica</name>
    <name type="common">Caucasian dwarf goby</name>
    <name type="synonym">Pomatoschistus caucasicus</name>
    <dbReference type="NCBI Taxonomy" id="637954"/>
    <lineage>
        <taxon>Eukaryota</taxon>
        <taxon>Metazoa</taxon>
        <taxon>Chordata</taxon>
        <taxon>Craniata</taxon>
        <taxon>Vertebrata</taxon>
        <taxon>Euteleostomi</taxon>
        <taxon>Actinopterygii</taxon>
        <taxon>Neopterygii</taxon>
        <taxon>Teleostei</taxon>
        <taxon>Neoteleostei</taxon>
        <taxon>Acanthomorphata</taxon>
        <taxon>Gobiaria</taxon>
        <taxon>Gobiiformes</taxon>
        <taxon>Gobioidei</taxon>
        <taxon>Gobiidae</taxon>
        <taxon>Gobiinae</taxon>
        <taxon>Knipowitschia</taxon>
    </lineage>
</organism>
<evidence type="ECO:0000313" key="2">
    <source>
        <dbReference type="Proteomes" id="UP001497482"/>
    </source>
</evidence>
<reference evidence="1 2" key="1">
    <citation type="submission" date="2024-04" db="EMBL/GenBank/DDBJ databases">
        <authorList>
            <person name="Waldvogel A.-M."/>
            <person name="Schoenle A."/>
        </authorList>
    </citation>
    <scope>NUCLEOTIDE SEQUENCE [LARGE SCALE GENOMIC DNA]</scope>
</reference>
<dbReference type="EMBL" id="OZ035832">
    <property type="protein sequence ID" value="CAL1571370.1"/>
    <property type="molecule type" value="Genomic_DNA"/>
</dbReference>
<evidence type="ECO:0000313" key="1">
    <source>
        <dbReference type="EMBL" id="CAL1571370.1"/>
    </source>
</evidence>
<gene>
    <name evidence="1" type="ORF">KC01_LOCUS3487</name>
</gene>
<keyword evidence="2" id="KW-1185">Reference proteome</keyword>
<proteinExistence type="predicted"/>
<protein>
    <submittedName>
        <fullName evidence="1">Uncharacterized protein</fullName>
    </submittedName>
</protein>
<name>A0AAV2J244_KNICA</name>
<sequence length="139" mass="15376">MNYFKRVDAQKRTTVLDALLKIQNERGQSTGTSEELIEMVVLLLAHFAEKEEHLLQFIDKTSLAEDVQMENVPPTPCLIVCDPTAGSKNTSLWIVARLRSLIGGFQGSARVQGRDSKAAGDAVAFRLEIGEKIVSEQDM</sequence>
<dbReference type="Proteomes" id="UP001497482">
    <property type="component" value="Chromosome 10"/>
</dbReference>
<accession>A0AAV2J244</accession>